<accession>A0A264VN29</accession>
<dbReference type="EMBL" id="NOWC01000032">
    <property type="protein sequence ID" value="OZS72721.1"/>
    <property type="molecule type" value="Genomic_DNA"/>
</dbReference>
<evidence type="ECO:0000313" key="2">
    <source>
        <dbReference type="EMBL" id="OZS72721.1"/>
    </source>
</evidence>
<feature type="domain" description="Abortive phage infection protein C-terminal" evidence="1">
    <location>
        <begin position="256"/>
        <end position="521"/>
    </location>
</feature>
<dbReference type="AlphaFoldDB" id="A0A264VN29"/>
<comment type="caution">
    <text evidence="2">The sequence shown here is derived from an EMBL/GenBank/DDBJ whole genome shotgun (WGS) entry which is preliminary data.</text>
</comment>
<name>A0A264VN29_PRORE</name>
<proteinExistence type="predicted"/>
<sequence length="564" mass="65728">MNVMLKSYFNNFIDSNELSEYSDDENFEKFCNYYLVNQHYPQDFDLDSCSIGGGDDSGIDGICIIIDDIFIRNILDLKKLYTTTKKIDVKFIFNQSKNSEKFDLGGILKFLSGIRLFFNENNKYKNIYLKNNHEIKNEIYKNIIKFKRPLIIINYATTGKLDKNRDLDDRISTIINDLDDINIGIIKLNFIDSKKLEKIYNEVENKVEKQIDFRASLTLPQIKDVRQSHILSVPIKEFVKLITNDSGSILKNLFLDNVRDFQGNNSVNDGIKKTITSESQEALPMFNNGITIIAKHLEIINQRIVLTDFQIVNGCQTSHVIWENRDELRDDTNIIVKVIETTSSELSESIIKATNKQTEVKDEAFESLSYFHKNLENYFNAYAPKRSQPIYYERRSKQYQSDGTKKPSQIINLSKLTRASVACLLSQPQSTHRYYGELLDSNRDKIFKNEDENYNKYYLASSISNRVDAFLRRKEFSKNRIMKDQVSMIIFKLFDAKKIKTERAYDIIDSDEKFKPLLKHAISFLNKLMKNEGSVSYIQLSRTKDFTTKVTDSISIFLDKKFDF</sequence>
<dbReference type="InterPro" id="IPR018891">
    <property type="entry name" value="AIPR_C"/>
</dbReference>
<evidence type="ECO:0000313" key="3">
    <source>
        <dbReference type="Proteomes" id="UP000216001"/>
    </source>
</evidence>
<dbReference type="Proteomes" id="UP000216001">
    <property type="component" value="Unassembled WGS sequence"/>
</dbReference>
<dbReference type="RefSeq" id="WP_094962803.1">
    <property type="nucleotide sequence ID" value="NZ_JBEERA010000011.1"/>
</dbReference>
<organism evidence="2 3">
    <name type="scientific">Providencia rettgeri</name>
    <dbReference type="NCBI Taxonomy" id="587"/>
    <lineage>
        <taxon>Bacteria</taxon>
        <taxon>Pseudomonadati</taxon>
        <taxon>Pseudomonadota</taxon>
        <taxon>Gammaproteobacteria</taxon>
        <taxon>Enterobacterales</taxon>
        <taxon>Morganellaceae</taxon>
        <taxon>Providencia</taxon>
    </lineage>
</organism>
<reference evidence="2 3" key="1">
    <citation type="submission" date="2017-07" db="EMBL/GenBank/DDBJ databases">
        <title>blaIMP-27 on transferable plasmids in Proteus mirabilis and Providencia rettgeri.</title>
        <authorList>
            <person name="Potter R."/>
        </authorList>
    </citation>
    <scope>NUCLEOTIDE SEQUENCE [LARGE SCALE GENOMIC DNA]</scope>
    <source>
        <strain evidence="2 3">PR1</strain>
    </source>
</reference>
<protein>
    <recommendedName>
        <fullName evidence="1">Abortive phage infection protein C-terminal domain-containing protein</fullName>
    </recommendedName>
</protein>
<dbReference type="Pfam" id="PF10592">
    <property type="entry name" value="AIPR"/>
    <property type="match status" value="1"/>
</dbReference>
<evidence type="ECO:0000259" key="1">
    <source>
        <dbReference type="Pfam" id="PF10592"/>
    </source>
</evidence>
<gene>
    <name evidence="2" type="ORF">CHI95_20740</name>
</gene>